<protein>
    <recommendedName>
        <fullName evidence="4">Phage protein</fullName>
    </recommendedName>
</protein>
<proteinExistence type="predicted"/>
<dbReference type="RefSeq" id="WP_066240134.1">
    <property type="nucleotide sequence ID" value="NZ_LRFC01000013.1"/>
</dbReference>
<gene>
    <name evidence="2" type="ORF">AWM68_19780</name>
</gene>
<evidence type="ECO:0000313" key="2">
    <source>
        <dbReference type="EMBL" id="KZE67033.1"/>
    </source>
</evidence>
<reference evidence="3" key="1">
    <citation type="submission" date="2016-01" db="EMBL/GenBank/DDBJ databases">
        <title>Draft genome of Chromobacterium sp. F49.</title>
        <authorList>
            <person name="Hong K.W."/>
        </authorList>
    </citation>
    <scope>NUCLEOTIDE SEQUENCE [LARGE SCALE GENOMIC DNA]</scope>
    <source>
        <strain evidence="3">P7IIIA</strain>
    </source>
</reference>
<feature type="region of interest" description="Disordered" evidence="1">
    <location>
        <begin position="1"/>
        <end position="22"/>
    </location>
</feature>
<organism evidence="2 3">
    <name type="scientific">Fictibacillus phosphorivorans</name>
    <dbReference type="NCBI Taxonomy" id="1221500"/>
    <lineage>
        <taxon>Bacteria</taxon>
        <taxon>Bacillati</taxon>
        <taxon>Bacillota</taxon>
        <taxon>Bacilli</taxon>
        <taxon>Bacillales</taxon>
        <taxon>Fictibacillaceae</taxon>
        <taxon>Fictibacillus</taxon>
    </lineage>
</organism>
<dbReference type="AlphaFoldDB" id="A0A161RSQ1"/>
<evidence type="ECO:0000256" key="1">
    <source>
        <dbReference type="SAM" id="MobiDB-lite"/>
    </source>
</evidence>
<comment type="caution">
    <text evidence="2">The sequence shown here is derived from an EMBL/GenBank/DDBJ whole genome shotgun (WGS) entry which is preliminary data.</text>
</comment>
<dbReference type="Proteomes" id="UP000076567">
    <property type="component" value="Unassembled WGS sequence"/>
</dbReference>
<evidence type="ECO:0000313" key="3">
    <source>
        <dbReference type="Proteomes" id="UP000076567"/>
    </source>
</evidence>
<name>A0A161RSQ1_9BACL</name>
<evidence type="ECO:0008006" key="4">
    <source>
        <dbReference type="Google" id="ProtNLM"/>
    </source>
</evidence>
<dbReference type="EMBL" id="LRFC01000013">
    <property type="protein sequence ID" value="KZE67033.1"/>
    <property type="molecule type" value="Genomic_DNA"/>
</dbReference>
<accession>A0A161RSQ1</accession>
<sequence length="64" mass="7690">MNTLNDQLKKWKNKNQPVPVKKKRNNAEISQQAHCEKLTDRDLKDLMGMNRQTLKRHKGSYRQR</sequence>
<keyword evidence="3" id="KW-1185">Reference proteome</keyword>